<evidence type="ECO:0000256" key="1">
    <source>
        <dbReference type="SAM" id="MobiDB-lite"/>
    </source>
</evidence>
<dbReference type="EMBL" id="PGGS01000506">
    <property type="protein sequence ID" value="PNH03416.1"/>
    <property type="molecule type" value="Genomic_DNA"/>
</dbReference>
<gene>
    <name evidence="2" type="ORF">TSOC_010534</name>
</gene>
<accession>A0A2J7ZT18</accession>
<comment type="caution">
    <text evidence="2">The sequence shown here is derived from an EMBL/GenBank/DDBJ whole genome shotgun (WGS) entry which is preliminary data.</text>
</comment>
<dbReference type="Proteomes" id="UP000236333">
    <property type="component" value="Unassembled WGS sequence"/>
</dbReference>
<feature type="region of interest" description="Disordered" evidence="1">
    <location>
        <begin position="217"/>
        <end position="236"/>
    </location>
</feature>
<organism evidence="2 3">
    <name type="scientific">Tetrabaena socialis</name>
    <dbReference type="NCBI Taxonomy" id="47790"/>
    <lineage>
        <taxon>Eukaryota</taxon>
        <taxon>Viridiplantae</taxon>
        <taxon>Chlorophyta</taxon>
        <taxon>core chlorophytes</taxon>
        <taxon>Chlorophyceae</taxon>
        <taxon>CS clade</taxon>
        <taxon>Chlamydomonadales</taxon>
        <taxon>Tetrabaenaceae</taxon>
        <taxon>Tetrabaena</taxon>
    </lineage>
</organism>
<proteinExistence type="predicted"/>
<sequence length="236" mass="25056">MPQLQDALATAIATVLVNAPASAAAIARALPPLPPADGGRGGSASESAGHCSAHLLRPQCSTAEGAGQLAVTAILIDHLRALPAKAGGGGLATRRAITKLGLEGVPDPDQRLHARVSNKLSKLRVVLGQGLDPFKGRSGPRVKKNTYHWRAWLRQAFEKLPDRTGTFPDAAAIIEADPSIAPLLNQTYPEFEKTGQKRGPFVVFRYNEEAAEEWTARKAKVPKRGVQSLPCLGKQS</sequence>
<protein>
    <submittedName>
        <fullName evidence="2">Uncharacterized protein</fullName>
    </submittedName>
</protein>
<keyword evidence="3" id="KW-1185">Reference proteome</keyword>
<dbReference type="OrthoDB" id="546213at2759"/>
<evidence type="ECO:0000313" key="3">
    <source>
        <dbReference type="Proteomes" id="UP000236333"/>
    </source>
</evidence>
<name>A0A2J7ZT18_9CHLO</name>
<dbReference type="AlphaFoldDB" id="A0A2J7ZT18"/>
<reference evidence="2 3" key="1">
    <citation type="journal article" date="2017" name="Mol. Biol. Evol.">
        <title>The 4-celled Tetrabaena socialis nuclear genome reveals the essential components for genetic control of cell number at the origin of multicellularity in the volvocine lineage.</title>
        <authorList>
            <person name="Featherston J."/>
            <person name="Arakaki Y."/>
            <person name="Hanschen E.R."/>
            <person name="Ferris P.J."/>
            <person name="Michod R.E."/>
            <person name="Olson B.J.S.C."/>
            <person name="Nozaki H."/>
            <person name="Durand P.M."/>
        </authorList>
    </citation>
    <scope>NUCLEOTIDE SEQUENCE [LARGE SCALE GENOMIC DNA]</scope>
    <source>
        <strain evidence="2 3">NIES-571</strain>
    </source>
</reference>
<evidence type="ECO:0000313" key="2">
    <source>
        <dbReference type="EMBL" id="PNH03416.1"/>
    </source>
</evidence>